<dbReference type="RefSeq" id="XP_060336658.1">
    <property type="nucleotide sequence ID" value="XM_060479750.1"/>
</dbReference>
<dbReference type="AlphaFoldDB" id="A0AA39NH93"/>
<gene>
    <name evidence="3" type="ORF">EV420DRAFT_1720370</name>
</gene>
<dbReference type="GO" id="GO:0005737">
    <property type="term" value="C:cytoplasm"/>
    <property type="evidence" value="ECO:0007669"/>
    <property type="project" value="TreeGrafter"/>
</dbReference>
<dbReference type="GeneID" id="85363298"/>
<dbReference type="GO" id="GO:0004197">
    <property type="term" value="F:cysteine-type endopeptidase activity"/>
    <property type="evidence" value="ECO:0007669"/>
    <property type="project" value="InterPro"/>
</dbReference>
<dbReference type="GO" id="GO:0006508">
    <property type="term" value="P:proteolysis"/>
    <property type="evidence" value="ECO:0007669"/>
    <property type="project" value="InterPro"/>
</dbReference>
<protein>
    <submittedName>
        <fullName evidence="3">Caspase domain-containing protein</fullName>
    </submittedName>
</protein>
<organism evidence="3 4">
    <name type="scientific">Armillaria tabescens</name>
    <name type="common">Ringless honey mushroom</name>
    <name type="synonym">Agaricus tabescens</name>
    <dbReference type="NCBI Taxonomy" id="1929756"/>
    <lineage>
        <taxon>Eukaryota</taxon>
        <taxon>Fungi</taxon>
        <taxon>Dikarya</taxon>
        <taxon>Basidiomycota</taxon>
        <taxon>Agaricomycotina</taxon>
        <taxon>Agaricomycetes</taxon>
        <taxon>Agaricomycetidae</taxon>
        <taxon>Agaricales</taxon>
        <taxon>Marasmiineae</taxon>
        <taxon>Physalacriaceae</taxon>
        <taxon>Desarmillaria</taxon>
    </lineage>
</organism>
<proteinExistence type="inferred from homology"/>
<name>A0AA39NH93_ARMTA</name>
<dbReference type="InterPro" id="IPR050452">
    <property type="entry name" value="Metacaspase"/>
</dbReference>
<accession>A0AA39NH93</accession>
<keyword evidence="4" id="KW-1185">Reference proteome</keyword>
<evidence type="ECO:0000256" key="1">
    <source>
        <dbReference type="ARBA" id="ARBA00009005"/>
    </source>
</evidence>
<dbReference type="InterPro" id="IPR011600">
    <property type="entry name" value="Pept_C14_caspase"/>
</dbReference>
<comment type="similarity">
    <text evidence="1">Belongs to the peptidase C14B family.</text>
</comment>
<dbReference type="Proteomes" id="UP001175211">
    <property type="component" value="Unassembled WGS sequence"/>
</dbReference>
<comment type="caution">
    <text evidence="3">The sequence shown here is derived from an EMBL/GenBank/DDBJ whole genome shotgun (WGS) entry which is preliminary data.</text>
</comment>
<dbReference type="PANTHER" id="PTHR48104:SF30">
    <property type="entry name" value="METACASPASE-1"/>
    <property type="match status" value="1"/>
</dbReference>
<dbReference type="Pfam" id="PF00656">
    <property type="entry name" value="Peptidase_C14"/>
    <property type="match status" value="1"/>
</dbReference>
<evidence type="ECO:0000313" key="3">
    <source>
        <dbReference type="EMBL" id="KAK0465610.1"/>
    </source>
</evidence>
<dbReference type="Gene3D" id="3.40.50.1460">
    <property type="match status" value="1"/>
</dbReference>
<dbReference type="PANTHER" id="PTHR48104">
    <property type="entry name" value="METACASPASE-4"/>
    <property type="match status" value="1"/>
</dbReference>
<sequence length="342" mass="39113">MDNEGPAELQPTHDNILCHITRLVHEPQDGEHFFFHYSGHGTQEENLDGSEEDGMDECLIAMDGETIKDDVLRRYLVDRLPPTCYMTAVLDTCHSASLLADLEHFRCNRDFRGPYLHLRQRTSYSRALWDVLRCKTMDTFSRRTIHQLTDKKGFTSRRTSFQSLINASFNDSPKVLAESLSIDSTQANVASCLDATKQCESPIQLFSLGSPVRACCNGFCPLPTKKREVANVVCISSCKDQQQTWEVTGGMSLTQALIKKCSEESHPLLASLMLHVKYEIFKNFCKVFEEVQKYSERLRSWQEKRIKRGLPIPRRNDEFFSDMNFRQDPQLSSPEPLVSISS</sequence>
<feature type="domain" description="Peptidase C14 caspase" evidence="2">
    <location>
        <begin position="10"/>
        <end position="282"/>
    </location>
</feature>
<evidence type="ECO:0000259" key="2">
    <source>
        <dbReference type="Pfam" id="PF00656"/>
    </source>
</evidence>
<dbReference type="EMBL" id="JAUEPS010000005">
    <property type="protein sequence ID" value="KAK0465610.1"/>
    <property type="molecule type" value="Genomic_DNA"/>
</dbReference>
<evidence type="ECO:0000313" key="4">
    <source>
        <dbReference type="Proteomes" id="UP001175211"/>
    </source>
</evidence>
<reference evidence="3" key="1">
    <citation type="submission" date="2023-06" db="EMBL/GenBank/DDBJ databases">
        <authorList>
            <consortium name="Lawrence Berkeley National Laboratory"/>
            <person name="Ahrendt S."/>
            <person name="Sahu N."/>
            <person name="Indic B."/>
            <person name="Wong-Bajracharya J."/>
            <person name="Merenyi Z."/>
            <person name="Ke H.-M."/>
            <person name="Monk M."/>
            <person name="Kocsube S."/>
            <person name="Drula E."/>
            <person name="Lipzen A."/>
            <person name="Balint B."/>
            <person name="Henrissat B."/>
            <person name="Andreopoulos B."/>
            <person name="Martin F.M."/>
            <person name="Harder C.B."/>
            <person name="Rigling D."/>
            <person name="Ford K.L."/>
            <person name="Foster G.D."/>
            <person name="Pangilinan J."/>
            <person name="Papanicolaou A."/>
            <person name="Barry K."/>
            <person name="LaButti K."/>
            <person name="Viragh M."/>
            <person name="Koriabine M."/>
            <person name="Yan M."/>
            <person name="Riley R."/>
            <person name="Champramary S."/>
            <person name="Plett K.L."/>
            <person name="Tsai I.J."/>
            <person name="Slot J."/>
            <person name="Sipos G."/>
            <person name="Plett J."/>
            <person name="Nagy L.G."/>
            <person name="Grigoriev I.V."/>
        </authorList>
    </citation>
    <scope>NUCLEOTIDE SEQUENCE</scope>
    <source>
        <strain evidence="3">CCBAS 213</strain>
    </source>
</reference>